<dbReference type="PANTHER" id="PTHR21666:SF270">
    <property type="entry name" value="MUREIN HYDROLASE ACTIVATOR ENVC"/>
    <property type="match status" value="1"/>
</dbReference>
<dbReference type="OrthoDB" id="9805070at2"/>
<reference evidence="2 3" key="1">
    <citation type="submission" date="2019-08" db="EMBL/GenBank/DDBJ databases">
        <title>Hyperibacter terrae gen. nov., sp. nov. and Hyperibacter viscosus sp. nov., two new members in the family Rhodospirillaceae isolated from the rhizosphere of Hypericum perforatum.</title>
        <authorList>
            <person name="Noviana Z."/>
        </authorList>
    </citation>
    <scope>NUCLEOTIDE SEQUENCE [LARGE SCALE GENOMIC DNA]</scope>
    <source>
        <strain evidence="2 3">R5959</strain>
    </source>
</reference>
<dbReference type="CDD" id="cd12797">
    <property type="entry name" value="M23_peptidase"/>
    <property type="match status" value="1"/>
</dbReference>
<dbReference type="EMBL" id="CP042582">
    <property type="protein sequence ID" value="QEX25283.1"/>
    <property type="molecule type" value="Genomic_DNA"/>
</dbReference>
<protein>
    <recommendedName>
        <fullName evidence="1">M23ase beta-sheet core domain-containing protein</fullName>
    </recommendedName>
</protein>
<evidence type="ECO:0000313" key="2">
    <source>
        <dbReference type="EMBL" id="QEX25283.1"/>
    </source>
</evidence>
<dbReference type="PANTHER" id="PTHR21666">
    <property type="entry name" value="PEPTIDASE-RELATED"/>
    <property type="match status" value="1"/>
</dbReference>
<proteinExistence type="predicted"/>
<dbReference type="AlphaFoldDB" id="A0A5J6N8F0"/>
<name>A0A5J6N8F0_9PROT</name>
<dbReference type="Pfam" id="PF01551">
    <property type="entry name" value="Peptidase_M23"/>
    <property type="match status" value="1"/>
</dbReference>
<dbReference type="InterPro" id="IPR011055">
    <property type="entry name" value="Dup_hybrid_motif"/>
</dbReference>
<dbReference type="InterPro" id="IPR050570">
    <property type="entry name" value="Cell_wall_metabolism_enzyme"/>
</dbReference>
<dbReference type="KEGG" id="hadh:FRZ61_52300"/>
<dbReference type="Gene3D" id="2.70.70.10">
    <property type="entry name" value="Glucose Permease (Domain IIA)"/>
    <property type="match status" value="1"/>
</dbReference>
<dbReference type="Proteomes" id="UP000325797">
    <property type="component" value="Chromosome"/>
</dbReference>
<feature type="domain" description="M23ase beta-sheet core" evidence="1">
    <location>
        <begin position="288"/>
        <end position="385"/>
    </location>
</feature>
<evidence type="ECO:0000313" key="3">
    <source>
        <dbReference type="Proteomes" id="UP000325797"/>
    </source>
</evidence>
<dbReference type="RefSeq" id="WP_151120551.1">
    <property type="nucleotide sequence ID" value="NZ_CP042582.1"/>
</dbReference>
<evidence type="ECO:0000259" key="1">
    <source>
        <dbReference type="Pfam" id="PF01551"/>
    </source>
</evidence>
<accession>A0A5J6N8F0</accession>
<dbReference type="GO" id="GO:0004222">
    <property type="term" value="F:metalloendopeptidase activity"/>
    <property type="evidence" value="ECO:0007669"/>
    <property type="project" value="TreeGrafter"/>
</dbReference>
<dbReference type="SUPFAM" id="SSF51261">
    <property type="entry name" value="Duplicated hybrid motif"/>
    <property type="match status" value="1"/>
</dbReference>
<organism evidence="2 3">
    <name type="scientific">Hypericibacter adhaerens</name>
    <dbReference type="NCBI Taxonomy" id="2602016"/>
    <lineage>
        <taxon>Bacteria</taxon>
        <taxon>Pseudomonadati</taxon>
        <taxon>Pseudomonadota</taxon>
        <taxon>Alphaproteobacteria</taxon>
        <taxon>Rhodospirillales</taxon>
        <taxon>Dongiaceae</taxon>
        <taxon>Hypericibacter</taxon>
    </lineage>
</organism>
<dbReference type="InterPro" id="IPR016047">
    <property type="entry name" value="M23ase_b-sheet_dom"/>
</dbReference>
<keyword evidence="3" id="KW-1185">Reference proteome</keyword>
<sequence>MTARVSSAPSRHAARIASLVGLVLLSLMLSEEGWAKPSGEPHEYLAAESQEAGATAPSDGQQIVELSLKRGDTLFDLLGAQGLTILNRSAVMQALEAVYDPRRLRPGDKIRLVTEPQAAGLRVRSLHLETGRAADLTVDIDAAKPRDRQGPLRAAAETHRVSGIAGTDFRVTLQRMALPKALIKEIVAALRDDPGMPSSPPAASHFSILYETLSRPSGAVDAELELIALDDGHRLHRIYRYRAGEGLPVYMHEDGHGVTLVRLGEPLRTEIVTSPYGWRIHPVFGDRRFHKGVDYGAPLGTPVFAVADGTVEDAGWRGNYGRYVRLDHGTGLATAYAHLSRIAKGLANGQHVRQGQVIGYVGQTGVATGPHLYYEVIVDGEQVDPLNLPDAIAVHLEGESLAGFRRYTRMLRQEASLF</sequence>
<dbReference type="Gene3D" id="3.10.450.350">
    <property type="match status" value="2"/>
</dbReference>
<gene>
    <name evidence="2" type="ORF">FRZ61_52300</name>
</gene>